<keyword evidence="9" id="KW-1185">Reference proteome</keyword>
<evidence type="ECO:0000256" key="1">
    <source>
        <dbReference type="ARBA" id="ARBA00010643"/>
    </source>
</evidence>
<dbReference type="AlphaFoldDB" id="A0A926HSM9"/>
<dbReference type="PANTHER" id="PTHR43342">
    <property type="entry name" value="NADH-QUINONE OXIDOREDUCTASE, E SUBUNIT"/>
    <property type="match status" value="1"/>
</dbReference>
<evidence type="ECO:0000256" key="4">
    <source>
        <dbReference type="ARBA" id="ARBA00023004"/>
    </source>
</evidence>
<dbReference type="FunFam" id="1.10.10.1590:FF:000001">
    <property type="entry name" value="NADH-quinone oxidoreductase subunit E"/>
    <property type="match status" value="1"/>
</dbReference>
<dbReference type="InterPro" id="IPR028431">
    <property type="entry name" value="NADP_DH_HndA-like"/>
</dbReference>
<dbReference type="Proteomes" id="UP000651482">
    <property type="component" value="Unassembled WGS sequence"/>
</dbReference>
<comment type="cofactor">
    <cofactor evidence="7">
        <name>[2Fe-2S] cluster</name>
        <dbReference type="ChEBI" id="CHEBI:190135"/>
    </cofactor>
    <text evidence="7">Binds 1 [2Fe-2S] cluster.</text>
</comment>
<dbReference type="GO" id="GO:0046872">
    <property type="term" value="F:metal ion binding"/>
    <property type="evidence" value="ECO:0007669"/>
    <property type="project" value="UniProtKB-KW"/>
</dbReference>
<dbReference type="Gene3D" id="1.10.10.1590">
    <property type="entry name" value="NADH-quinone oxidoreductase subunit E"/>
    <property type="match status" value="1"/>
</dbReference>
<comment type="cofactor">
    <cofactor evidence="6">
        <name>[2Fe-2S] cluster</name>
        <dbReference type="ChEBI" id="CHEBI:190135"/>
    </cofactor>
</comment>
<feature type="binding site" evidence="7">
    <location>
        <position position="135"/>
    </location>
    <ligand>
        <name>[2Fe-2S] cluster</name>
        <dbReference type="ChEBI" id="CHEBI:190135"/>
    </ligand>
</feature>
<feature type="binding site" evidence="7">
    <location>
        <position position="131"/>
    </location>
    <ligand>
        <name>[2Fe-2S] cluster</name>
        <dbReference type="ChEBI" id="CHEBI:190135"/>
    </ligand>
</feature>
<comment type="similarity">
    <text evidence="1">Belongs to the complex I 24 kDa subunit family.</text>
</comment>
<dbReference type="InterPro" id="IPR042128">
    <property type="entry name" value="NuoE_dom"/>
</dbReference>
<reference evidence="8" key="1">
    <citation type="submission" date="2020-08" db="EMBL/GenBank/DDBJ databases">
        <title>Genome public.</title>
        <authorList>
            <person name="Liu C."/>
            <person name="Sun Q."/>
        </authorList>
    </citation>
    <scope>NUCLEOTIDE SEQUENCE</scope>
    <source>
        <strain evidence="8">NSJ-40</strain>
    </source>
</reference>
<dbReference type="EC" id="1.6.5.11" evidence="8"/>
<gene>
    <name evidence="8" type="primary">nuoE</name>
    <name evidence="8" type="ORF">IAG03_10740</name>
</gene>
<dbReference type="PIRSF" id="PIRSF000216">
    <property type="entry name" value="NADH_DH_24kDa"/>
    <property type="match status" value="1"/>
</dbReference>
<sequence>MQNAITKVPFHGTAEQEQQLLAVIDRLKEQRGALMPILQEAQEIYGYLPIEVQKIIASGLNISLEEVYGVATFYSQFSLNPKGKYKVSVCLGTACYVKGSGEVYARLAKRLGIEGGECTADGRFSLEACRCIGACGLAPVLTINDEVYGRLVPDDIDKILEKYQDA</sequence>
<dbReference type="FunFam" id="3.40.30.10:FF:000015">
    <property type="entry name" value="NADH-quinone oxidoreductase subunit E"/>
    <property type="match status" value="1"/>
</dbReference>
<dbReference type="Gene3D" id="3.40.30.10">
    <property type="entry name" value="Glutaredoxin"/>
    <property type="match status" value="1"/>
</dbReference>
<dbReference type="SUPFAM" id="SSF52833">
    <property type="entry name" value="Thioredoxin-like"/>
    <property type="match status" value="1"/>
</dbReference>
<name>A0A926HSM9_9FIRM</name>
<proteinExistence type="inferred from homology"/>
<keyword evidence="4 7" id="KW-0408">Iron</keyword>
<evidence type="ECO:0000313" key="8">
    <source>
        <dbReference type="EMBL" id="MBC8534453.1"/>
    </source>
</evidence>
<evidence type="ECO:0000256" key="3">
    <source>
        <dbReference type="ARBA" id="ARBA00022723"/>
    </source>
</evidence>
<keyword evidence="8" id="KW-0560">Oxidoreductase</keyword>
<evidence type="ECO:0000256" key="2">
    <source>
        <dbReference type="ARBA" id="ARBA00022714"/>
    </source>
</evidence>
<accession>A0A926HSM9</accession>
<dbReference type="PANTHER" id="PTHR43342:SF2">
    <property type="entry name" value="POTENTIAL NAD-REDUCING HYDROGENASE SUBUNIT"/>
    <property type="match status" value="1"/>
</dbReference>
<dbReference type="InterPro" id="IPR041921">
    <property type="entry name" value="NuoE_N"/>
</dbReference>
<feature type="binding site" evidence="7">
    <location>
        <position position="95"/>
    </location>
    <ligand>
        <name>[2Fe-2S] cluster</name>
        <dbReference type="ChEBI" id="CHEBI:190135"/>
    </ligand>
</feature>
<evidence type="ECO:0000256" key="6">
    <source>
        <dbReference type="ARBA" id="ARBA00034078"/>
    </source>
</evidence>
<keyword evidence="3 7" id="KW-0479">Metal-binding</keyword>
<dbReference type="RefSeq" id="WP_249320037.1">
    <property type="nucleotide sequence ID" value="NZ_JACRSN010000017.1"/>
</dbReference>
<comment type="caution">
    <text evidence="8">The sequence shown here is derived from an EMBL/GenBank/DDBJ whole genome shotgun (WGS) entry which is preliminary data.</text>
</comment>
<protein>
    <submittedName>
        <fullName evidence="8">NADH-quinone oxidoreductase subunit NuoE</fullName>
        <ecNumber evidence="8">1.6.5.11</ecNumber>
    </submittedName>
</protein>
<dbReference type="InterPro" id="IPR036249">
    <property type="entry name" value="Thioredoxin-like_sf"/>
</dbReference>
<dbReference type="EMBL" id="JACRSN010000017">
    <property type="protein sequence ID" value="MBC8534453.1"/>
    <property type="molecule type" value="Genomic_DNA"/>
</dbReference>
<dbReference type="NCBIfam" id="NF005722">
    <property type="entry name" value="PRK07539.1-2"/>
    <property type="match status" value="1"/>
</dbReference>
<feature type="binding site" evidence="7">
    <location>
        <position position="90"/>
    </location>
    <ligand>
        <name>[2Fe-2S] cluster</name>
        <dbReference type="ChEBI" id="CHEBI:190135"/>
    </ligand>
</feature>
<dbReference type="InterPro" id="IPR002023">
    <property type="entry name" value="NuoE-like"/>
</dbReference>
<organism evidence="8 9">
    <name type="scientific">Yeguia hominis</name>
    <dbReference type="NCBI Taxonomy" id="2763662"/>
    <lineage>
        <taxon>Bacteria</taxon>
        <taxon>Bacillati</taxon>
        <taxon>Bacillota</taxon>
        <taxon>Clostridia</taxon>
        <taxon>Eubacteriales</taxon>
        <taxon>Yeguiaceae</taxon>
        <taxon>Yeguia</taxon>
    </lineage>
</organism>
<evidence type="ECO:0000256" key="5">
    <source>
        <dbReference type="ARBA" id="ARBA00023014"/>
    </source>
</evidence>
<dbReference type="Pfam" id="PF01257">
    <property type="entry name" value="2Fe-2S_thioredx"/>
    <property type="match status" value="1"/>
</dbReference>
<dbReference type="CDD" id="cd03064">
    <property type="entry name" value="TRX_Fd_NuoE"/>
    <property type="match status" value="1"/>
</dbReference>
<keyword evidence="5 7" id="KW-0411">Iron-sulfur</keyword>
<dbReference type="GO" id="GO:0051537">
    <property type="term" value="F:2 iron, 2 sulfur cluster binding"/>
    <property type="evidence" value="ECO:0007669"/>
    <property type="project" value="UniProtKB-KW"/>
</dbReference>
<evidence type="ECO:0000256" key="7">
    <source>
        <dbReference type="PIRSR" id="PIRSR000216-1"/>
    </source>
</evidence>
<dbReference type="GO" id="GO:0016491">
    <property type="term" value="F:oxidoreductase activity"/>
    <property type="evidence" value="ECO:0007669"/>
    <property type="project" value="UniProtKB-KW"/>
</dbReference>
<evidence type="ECO:0000313" key="9">
    <source>
        <dbReference type="Proteomes" id="UP000651482"/>
    </source>
</evidence>
<keyword evidence="2 7" id="KW-0001">2Fe-2S</keyword>